<evidence type="ECO:0000256" key="1">
    <source>
        <dbReference type="SAM" id="MobiDB-lite"/>
    </source>
</evidence>
<gene>
    <name evidence="2" type="ORF">H0H81_010246</name>
</gene>
<comment type="caution">
    <text evidence="2">The sequence shown here is derived from an EMBL/GenBank/DDBJ whole genome shotgun (WGS) entry which is preliminary data.</text>
</comment>
<feature type="compositionally biased region" description="Acidic residues" evidence="1">
    <location>
        <begin position="487"/>
        <end position="499"/>
    </location>
</feature>
<evidence type="ECO:0000313" key="2">
    <source>
        <dbReference type="EMBL" id="KAG5651010.1"/>
    </source>
</evidence>
<feature type="region of interest" description="Disordered" evidence="1">
    <location>
        <begin position="601"/>
        <end position="624"/>
    </location>
</feature>
<accession>A0A9P7GPD6</accession>
<dbReference type="Proteomes" id="UP000717328">
    <property type="component" value="Unassembled WGS sequence"/>
</dbReference>
<keyword evidence="3" id="KW-1185">Reference proteome</keyword>
<dbReference type="AlphaFoldDB" id="A0A9P7GPD6"/>
<feature type="region of interest" description="Disordered" evidence="1">
    <location>
        <begin position="522"/>
        <end position="547"/>
    </location>
</feature>
<feature type="region of interest" description="Disordered" evidence="1">
    <location>
        <begin position="1"/>
        <end position="54"/>
    </location>
</feature>
<feature type="region of interest" description="Disordered" evidence="1">
    <location>
        <begin position="478"/>
        <end position="503"/>
    </location>
</feature>
<evidence type="ECO:0000313" key="3">
    <source>
        <dbReference type="Proteomes" id="UP000717328"/>
    </source>
</evidence>
<feature type="region of interest" description="Disordered" evidence="1">
    <location>
        <begin position="357"/>
        <end position="377"/>
    </location>
</feature>
<feature type="compositionally biased region" description="Polar residues" evidence="1">
    <location>
        <begin position="531"/>
        <end position="547"/>
    </location>
</feature>
<reference evidence="2" key="2">
    <citation type="submission" date="2021-10" db="EMBL/GenBank/DDBJ databases">
        <title>Phylogenomics reveals ancestral predisposition of the termite-cultivated fungus Termitomyces towards a domesticated lifestyle.</title>
        <authorList>
            <person name="Auxier B."/>
            <person name="Grum-Grzhimaylo A."/>
            <person name="Cardenas M.E."/>
            <person name="Lodge J.D."/>
            <person name="Laessoe T."/>
            <person name="Pedersen O."/>
            <person name="Smith M.E."/>
            <person name="Kuyper T.W."/>
            <person name="Franco-Molano E.A."/>
            <person name="Baroni T.J."/>
            <person name="Aanen D.K."/>
        </authorList>
    </citation>
    <scope>NUCLEOTIDE SEQUENCE</scope>
    <source>
        <strain evidence="2">D49</strain>
    </source>
</reference>
<name>A0A9P7GPD6_9AGAR</name>
<protein>
    <submittedName>
        <fullName evidence="2">Uncharacterized protein</fullName>
    </submittedName>
</protein>
<feature type="compositionally biased region" description="Polar residues" evidence="1">
    <location>
        <begin position="7"/>
        <end position="16"/>
    </location>
</feature>
<proteinExistence type="predicted"/>
<dbReference type="EMBL" id="JABCKI010000318">
    <property type="protein sequence ID" value="KAG5651010.1"/>
    <property type="molecule type" value="Genomic_DNA"/>
</dbReference>
<reference evidence="2" key="1">
    <citation type="submission" date="2021-02" db="EMBL/GenBank/DDBJ databases">
        <authorList>
            <person name="Nieuwenhuis M."/>
            <person name="Van De Peppel L.J.J."/>
        </authorList>
    </citation>
    <scope>NUCLEOTIDE SEQUENCE</scope>
    <source>
        <strain evidence="2">D49</strain>
    </source>
</reference>
<sequence>MPRNSAKKTTSPSPDQDAQGRRQVETRSSMRIAERERRALRAATPESTVPDGPKLHAPLTAFLVRPPNTHLTRKEYLDEKERFAWKYNAGYEVELGSNTWIQLDVTTPSGLEGHLWMPVRFHRLWRRLQWAIAFFEKMWGLWEEEASRITTAPPTTPREEAIELGRRCSAMRLMSYLRFRRLILEQLIALNIDTWSEDLDDPNQALSYFIEFGVRDYRSWMFDSFETAWEEEEHFLSLDPTASENLEAFDKDGNSPFLNNPPPGDDWLNSPWALPYGLTNEVFMERVIVGAMEVPPEPIPMDDEEGADYMQPYCRIWEFQRPKVYPYSNHYLEFFRENALVPDMIAEQMQTLNMRPLTPWRDDRDNTPLPGVRTDADSDDIDRKEILKRLEVVLEPLRNPDTDIPIQDVQKALAEILGSEYGDIISTLIDNSTADPDGNFAPGAEAAVEAAVQSWVTAQGNKDAEGVPDVEFEDDVDMTADAPADPSSDDELTDMDTSEDDKPNAMAVDQVVAREDEGHILGSEGKVTDASDGSLTQSSMGATGHNQAAHTEELEMHSSGPVVQPGVVFEARKVASVPQPAESRQESSPSDFDMEHLLLATSPGASSPSQGNEKQSIPAERTNEPLLEPLTAQQKDAWKSHWEALIPIILSAADEVELNSFINWVAAAAPLCKNYEEAAELGSSVFADSEKISERDRPIVVKNLCMVLDHCDKNGFKIPISANTMLLNDFHSALLLECTGDILGPLGESWGIAP</sequence>
<feature type="compositionally biased region" description="Polar residues" evidence="1">
    <location>
        <begin position="603"/>
        <end position="615"/>
    </location>
</feature>
<organism evidence="2 3">
    <name type="scientific">Sphagnurus paluster</name>
    <dbReference type="NCBI Taxonomy" id="117069"/>
    <lineage>
        <taxon>Eukaryota</taxon>
        <taxon>Fungi</taxon>
        <taxon>Dikarya</taxon>
        <taxon>Basidiomycota</taxon>
        <taxon>Agaricomycotina</taxon>
        <taxon>Agaricomycetes</taxon>
        <taxon>Agaricomycetidae</taxon>
        <taxon>Agaricales</taxon>
        <taxon>Tricholomatineae</taxon>
        <taxon>Lyophyllaceae</taxon>
        <taxon>Sphagnurus</taxon>
    </lineage>
</organism>